<evidence type="ECO:0000256" key="1">
    <source>
        <dbReference type="ARBA" id="ARBA00022723"/>
    </source>
</evidence>
<dbReference type="InterPro" id="IPR036663">
    <property type="entry name" value="Fumarylacetoacetase_C_sf"/>
</dbReference>
<proteinExistence type="predicted"/>
<reference evidence="4" key="1">
    <citation type="journal article" date="2019" name="Int. J. Syst. Evol. Microbiol.">
        <title>The Global Catalogue of Microorganisms (GCM) 10K type strain sequencing project: providing services to taxonomists for standard genome sequencing and annotation.</title>
        <authorList>
            <consortium name="The Broad Institute Genomics Platform"/>
            <consortium name="The Broad Institute Genome Sequencing Center for Infectious Disease"/>
            <person name="Wu L."/>
            <person name="Ma J."/>
        </authorList>
    </citation>
    <scope>NUCLEOTIDE SEQUENCE [LARGE SCALE GENOMIC DNA]</scope>
    <source>
        <strain evidence="4">KCTC 52438</strain>
    </source>
</reference>
<gene>
    <name evidence="3" type="ORF">ACFOEK_13115</name>
</gene>
<dbReference type="GO" id="GO:0016787">
    <property type="term" value="F:hydrolase activity"/>
    <property type="evidence" value="ECO:0007669"/>
    <property type="project" value="UniProtKB-KW"/>
</dbReference>
<dbReference type="Proteomes" id="UP001595476">
    <property type="component" value="Unassembled WGS sequence"/>
</dbReference>
<dbReference type="RefSeq" id="WP_386721667.1">
    <property type="nucleotide sequence ID" value="NZ_JBHRSZ010000005.1"/>
</dbReference>
<feature type="domain" description="Fumarylacetoacetase-like C-terminal" evidence="2">
    <location>
        <begin position="25"/>
        <end position="219"/>
    </location>
</feature>
<organism evidence="3 4">
    <name type="scientific">Litoribrevibacter euphylliae</name>
    <dbReference type="NCBI Taxonomy" id="1834034"/>
    <lineage>
        <taxon>Bacteria</taxon>
        <taxon>Pseudomonadati</taxon>
        <taxon>Pseudomonadota</taxon>
        <taxon>Gammaproteobacteria</taxon>
        <taxon>Oceanospirillales</taxon>
        <taxon>Oceanospirillaceae</taxon>
        <taxon>Litoribrevibacter</taxon>
    </lineage>
</organism>
<evidence type="ECO:0000313" key="4">
    <source>
        <dbReference type="Proteomes" id="UP001595476"/>
    </source>
</evidence>
<dbReference type="PANTHER" id="PTHR11820:SF7">
    <property type="entry name" value="ACYLPYRUVASE FAHD1, MITOCHONDRIAL"/>
    <property type="match status" value="1"/>
</dbReference>
<keyword evidence="3" id="KW-0378">Hydrolase</keyword>
<name>A0ABV7HHT0_9GAMM</name>
<evidence type="ECO:0000313" key="3">
    <source>
        <dbReference type="EMBL" id="MFC3151975.1"/>
    </source>
</evidence>
<dbReference type="NCBIfam" id="NF007967">
    <property type="entry name" value="PRK10691.1"/>
    <property type="match status" value="1"/>
</dbReference>
<dbReference type="PANTHER" id="PTHR11820">
    <property type="entry name" value="ACYLPYRUVASE"/>
    <property type="match status" value="1"/>
</dbReference>
<sequence>MLKTNVTEYRHQWLGGEEIPLPVGKVVCVGRNYAEHAKELNNPIPTEPLLFMKPSTSLVPFSESISIPKGFGEVHYESEIAILIGKRLSVDVGGQLPDQASVGGAIEGVAASLDLTLRELQSDLKSKGQPWEKAKAFDGACPVSQFVKPELVGSLTDLTIGLAMDGVQVQSGCSKDMLTPIVELLRYITQFFTLMPGDVVLTGTPKGVGQIQPGQQLTLQLGADFRFDAQTV</sequence>
<dbReference type="Gene3D" id="3.90.850.10">
    <property type="entry name" value="Fumarylacetoacetase-like, C-terminal domain"/>
    <property type="match status" value="1"/>
</dbReference>
<comment type="caution">
    <text evidence="3">The sequence shown here is derived from an EMBL/GenBank/DDBJ whole genome shotgun (WGS) entry which is preliminary data.</text>
</comment>
<protein>
    <submittedName>
        <fullName evidence="3">Fumarylacetoacetate hydrolase family protein</fullName>
    </submittedName>
</protein>
<dbReference type="EMBL" id="JBHRSZ010000005">
    <property type="protein sequence ID" value="MFC3151975.1"/>
    <property type="molecule type" value="Genomic_DNA"/>
</dbReference>
<dbReference type="Pfam" id="PF01557">
    <property type="entry name" value="FAA_hydrolase"/>
    <property type="match status" value="1"/>
</dbReference>
<dbReference type="SUPFAM" id="SSF56529">
    <property type="entry name" value="FAH"/>
    <property type="match status" value="1"/>
</dbReference>
<evidence type="ECO:0000259" key="2">
    <source>
        <dbReference type="Pfam" id="PF01557"/>
    </source>
</evidence>
<keyword evidence="4" id="KW-1185">Reference proteome</keyword>
<dbReference type="InterPro" id="IPR011234">
    <property type="entry name" value="Fumarylacetoacetase-like_C"/>
</dbReference>
<keyword evidence="1" id="KW-0479">Metal-binding</keyword>
<accession>A0ABV7HHT0</accession>